<dbReference type="Proteomes" id="UP001465976">
    <property type="component" value="Unassembled WGS sequence"/>
</dbReference>
<evidence type="ECO:0000313" key="3">
    <source>
        <dbReference type="Proteomes" id="UP001465976"/>
    </source>
</evidence>
<gene>
    <name evidence="2" type="ORF">V5O48_013164</name>
</gene>
<feature type="compositionally biased region" description="Low complexity" evidence="1">
    <location>
        <begin position="30"/>
        <end position="55"/>
    </location>
</feature>
<name>A0ABR3F0W2_9AGAR</name>
<feature type="compositionally biased region" description="Polar residues" evidence="1">
    <location>
        <begin position="88"/>
        <end position="97"/>
    </location>
</feature>
<dbReference type="EMBL" id="JBAHYK010001254">
    <property type="protein sequence ID" value="KAL0568813.1"/>
    <property type="molecule type" value="Genomic_DNA"/>
</dbReference>
<keyword evidence="3" id="KW-1185">Reference proteome</keyword>
<feature type="region of interest" description="Disordered" evidence="1">
    <location>
        <begin position="1"/>
        <end position="154"/>
    </location>
</feature>
<accession>A0ABR3F0W2</accession>
<evidence type="ECO:0000256" key="1">
    <source>
        <dbReference type="SAM" id="MobiDB-lite"/>
    </source>
</evidence>
<organism evidence="2 3">
    <name type="scientific">Marasmius crinis-equi</name>
    <dbReference type="NCBI Taxonomy" id="585013"/>
    <lineage>
        <taxon>Eukaryota</taxon>
        <taxon>Fungi</taxon>
        <taxon>Dikarya</taxon>
        <taxon>Basidiomycota</taxon>
        <taxon>Agaricomycotina</taxon>
        <taxon>Agaricomycetes</taxon>
        <taxon>Agaricomycetidae</taxon>
        <taxon>Agaricales</taxon>
        <taxon>Marasmiineae</taxon>
        <taxon>Marasmiaceae</taxon>
        <taxon>Marasmius</taxon>
    </lineage>
</organism>
<feature type="compositionally biased region" description="Low complexity" evidence="1">
    <location>
        <begin position="132"/>
        <end position="154"/>
    </location>
</feature>
<comment type="caution">
    <text evidence="2">The sequence shown here is derived from an EMBL/GenBank/DDBJ whole genome shotgun (WGS) entry which is preliminary data.</text>
</comment>
<feature type="compositionally biased region" description="Polar residues" evidence="1">
    <location>
        <begin position="7"/>
        <end position="20"/>
    </location>
</feature>
<feature type="compositionally biased region" description="Polar residues" evidence="1">
    <location>
        <begin position="120"/>
        <end position="131"/>
    </location>
</feature>
<sequence>MARKSIPSASSTSRPTSIQLQPKGIASDITSSRPPLRTPPRTSLGKAATSSSAAAVKKPIPNPSTPCTNEAAKVLHRDSPAPPPMRTSPRTGDNSTAVPARLARYFPSSKEGDDSKKQTRITSKASSSGAQNRASNSSRPTTTRTSPLTRARWR</sequence>
<evidence type="ECO:0000313" key="2">
    <source>
        <dbReference type="EMBL" id="KAL0568813.1"/>
    </source>
</evidence>
<protein>
    <submittedName>
        <fullName evidence="2">Uncharacterized protein</fullName>
    </submittedName>
</protein>
<proteinExistence type="predicted"/>
<reference evidence="2 3" key="1">
    <citation type="submission" date="2024-02" db="EMBL/GenBank/DDBJ databases">
        <title>A draft genome for the cacao thread blight pathogen Marasmius crinis-equi.</title>
        <authorList>
            <person name="Cohen S.P."/>
            <person name="Baruah I.K."/>
            <person name="Amoako-Attah I."/>
            <person name="Bukari Y."/>
            <person name="Meinhardt L.W."/>
            <person name="Bailey B.A."/>
        </authorList>
    </citation>
    <scope>NUCLEOTIDE SEQUENCE [LARGE SCALE GENOMIC DNA]</scope>
    <source>
        <strain evidence="2 3">GH-76</strain>
    </source>
</reference>